<reference evidence="8 9" key="1">
    <citation type="submission" date="2007-06" db="EMBL/GenBank/DDBJ databases">
        <authorList>
            <person name="Shimkets L."/>
            <person name="Ferriera S."/>
            <person name="Johnson J."/>
            <person name="Kravitz S."/>
            <person name="Beeson K."/>
            <person name="Sutton G."/>
            <person name="Rogers Y.-H."/>
            <person name="Friedman R."/>
            <person name="Frazier M."/>
            <person name="Venter J.C."/>
        </authorList>
    </citation>
    <scope>NUCLEOTIDE SEQUENCE [LARGE SCALE GENOMIC DNA]</scope>
    <source>
        <strain evidence="8 9">SIR-1</strain>
    </source>
</reference>
<gene>
    <name evidence="8" type="ORF">PPSIR1_12188</name>
</gene>
<dbReference type="Proteomes" id="UP000005801">
    <property type="component" value="Unassembled WGS sequence"/>
</dbReference>
<dbReference type="Pfam" id="PF01400">
    <property type="entry name" value="Astacin"/>
    <property type="match status" value="1"/>
</dbReference>
<evidence type="ECO:0000256" key="2">
    <source>
        <dbReference type="ARBA" id="ARBA00022723"/>
    </source>
</evidence>
<dbReference type="eggNOG" id="COG3170">
    <property type="taxonomic scope" value="Bacteria"/>
</dbReference>
<feature type="active site" evidence="6">
    <location>
        <position position="96"/>
    </location>
</feature>
<feature type="binding site" evidence="6">
    <location>
        <position position="95"/>
    </location>
    <ligand>
        <name>Zn(2+)</name>
        <dbReference type="ChEBI" id="CHEBI:29105"/>
        <note>catalytic</note>
    </ligand>
</feature>
<evidence type="ECO:0000256" key="4">
    <source>
        <dbReference type="ARBA" id="ARBA00022833"/>
    </source>
</evidence>
<dbReference type="InterPro" id="IPR024079">
    <property type="entry name" value="MetalloPept_cat_dom_sf"/>
</dbReference>
<name>A6G5W7_9BACT</name>
<dbReference type="Gene3D" id="3.40.390.10">
    <property type="entry name" value="Collagenase (Catalytic Domain)"/>
    <property type="match status" value="1"/>
</dbReference>
<dbReference type="EMBL" id="ABCS01000027">
    <property type="protein sequence ID" value="EDM78741.1"/>
    <property type="molecule type" value="Genomic_DNA"/>
</dbReference>
<evidence type="ECO:0000313" key="9">
    <source>
        <dbReference type="Proteomes" id="UP000005801"/>
    </source>
</evidence>
<dbReference type="PROSITE" id="PS51864">
    <property type="entry name" value="ASTACIN"/>
    <property type="match status" value="1"/>
</dbReference>
<proteinExistence type="predicted"/>
<dbReference type="PANTHER" id="PTHR10127:SF780">
    <property type="entry name" value="METALLOENDOPEPTIDASE"/>
    <property type="match status" value="1"/>
</dbReference>
<feature type="binding site" evidence="6">
    <location>
        <position position="99"/>
    </location>
    <ligand>
        <name>Zn(2+)</name>
        <dbReference type="ChEBI" id="CHEBI:29105"/>
        <note>catalytic</note>
    </ligand>
</feature>
<evidence type="ECO:0000256" key="3">
    <source>
        <dbReference type="ARBA" id="ARBA00022801"/>
    </source>
</evidence>
<dbReference type="SMART" id="SM00235">
    <property type="entry name" value="ZnMc"/>
    <property type="match status" value="1"/>
</dbReference>
<protein>
    <submittedName>
        <fullName evidence="8">Zinc metalloproteinase nas-13, putative</fullName>
    </submittedName>
</protein>
<dbReference type="InterPro" id="IPR006026">
    <property type="entry name" value="Peptidase_Metallo"/>
</dbReference>
<evidence type="ECO:0000256" key="1">
    <source>
        <dbReference type="ARBA" id="ARBA00022670"/>
    </source>
</evidence>
<dbReference type="OrthoDB" id="8455098at2"/>
<keyword evidence="5 6" id="KW-0482">Metalloprotease</keyword>
<feature type="domain" description="Peptidase M12A" evidence="7">
    <location>
        <begin position="3"/>
        <end position="193"/>
    </location>
</feature>
<dbReference type="RefSeq" id="WP_006972116.1">
    <property type="nucleotide sequence ID" value="NZ_ABCS01000027.1"/>
</dbReference>
<evidence type="ECO:0000259" key="7">
    <source>
        <dbReference type="PROSITE" id="PS51864"/>
    </source>
</evidence>
<keyword evidence="1 6" id="KW-0645">Protease</keyword>
<dbReference type="GO" id="GO:0006508">
    <property type="term" value="P:proteolysis"/>
    <property type="evidence" value="ECO:0007669"/>
    <property type="project" value="UniProtKB-KW"/>
</dbReference>
<dbReference type="InterPro" id="IPR001506">
    <property type="entry name" value="Peptidase_M12A"/>
</dbReference>
<comment type="cofactor">
    <cofactor evidence="6">
        <name>Zn(2+)</name>
        <dbReference type="ChEBI" id="CHEBI:29105"/>
    </cofactor>
    <text evidence="6">Binds 1 zinc ion per subunit.</text>
</comment>
<keyword evidence="3 6" id="KW-0378">Hydrolase</keyword>
<dbReference type="GO" id="GO:0008270">
    <property type="term" value="F:zinc ion binding"/>
    <property type="evidence" value="ECO:0007669"/>
    <property type="project" value="UniProtKB-UniRule"/>
</dbReference>
<organism evidence="8 9">
    <name type="scientific">Plesiocystis pacifica SIR-1</name>
    <dbReference type="NCBI Taxonomy" id="391625"/>
    <lineage>
        <taxon>Bacteria</taxon>
        <taxon>Pseudomonadati</taxon>
        <taxon>Myxococcota</taxon>
        <taxon>Polyangia</taxon>
        <taxon>Nannocystales</taxon>
        <taxon>Nannocystaceae</taxon>
        <taxon>Plesiocystis</taxon>
    </lineage>
</organism>
<dbReference type="PRINTS" id="PR00480">
    <property type="entry name" value="ASTACIN"/>
</dbReference>
<feature type="binding site" evidence="6">
    <location>
        <position position="105"/>
    </location>
    <ligand>
        <name>Zn(2+)</name>
        <dbReference type="ChEBI" id="CHEBI:29105"/>
        <note>catalytic</note>
    </ligand>
</feature>
<evidence type="ECO:0000313" key="8">
    <source>
        <dbReference type="EMBL" id="EDM78741.1"/>
    </source>
</evidence>
<dbReference type="PANTHER" id="PTHR10127">
    <property type="entry name" value="DISCOIDIN, CUB, EGF, LAMININ , AND ZINC METALLOPROTEASE DOMAIN CONTAINING"/>
    <property type="match status" value="1"/>
</dbReference>
<sequence>MAHLIRGHRWPSNRIAYDFTKKLEGNAKIVNRIDDAIEILERDTIARFERRSTSKSSLLFDEWDRGFCQSPVGHQGKRQKILISEKGCTTATVVHEIGHSIGLWHEQQRRDRDDFVTLHEDRIASGQKHNFATKKAKHSEHYGVYDHGSLMHYKCGTFAKSWTRNWTTGWSSLRTFSVGGQLYLLMVKARGYSGSGHNVHIHRINGDGTIGAAVRRYRWSEGWTSVEPFVVGGKPFLFLLKKQGRSDSGYSVHIHRLEGGGKIGARVAGYGWTGGWTSARFFRSGSKVFLILVKARGQSGAGQNFHVHRMTGQGKVGDKVAGYDWSEGWTTVETFVAGGKPYLLLLKKKGYSNDGKNAIVHRLGSDGKIGARSWTARWTEGWTAAHFYAGRMLLLRSSGKSASGHRVHVHGVNGNGTIGGKRWGDSWSAGWTHALHYSRGGTDHMLIAKQREGKFQLRVVENGEPREALKLEPVMESKNPEGATLGGNALSTTDRRAINYALGRNVTIHRVNGNGTVGHWVRDYRWTEGWTSLATYEVGGKPYLLMLKRSGESNSGNNVHVHELMTSGSVGRRVYDAKWTEGWTTARGFEVGGKPYLLLMRSKGLSGSGNNVHVHELKANGAVGRRVAGERWTSGWTSAAFFEAGGKTYLFALKRSGTSNSNHNAIVHRMNPNGSIGPRVDARDWTNGWSTIETFVAGGKPYLFMLKKQGTSGSGHNVIVHRLGTTGKIGARAFQDRWTEGWTSACFYEMQKKTYVMLLRSRGTGNDGNNMHLHKVNASGSIGGMIDSRRWSSGWTGVVSWVRGEARSLLLLKAKGR</sequence>
<comment type="caution">
    <text evidence="8">The sequence shown here is derived from an EMBL/GenBank/DDBJ whole genome shotgun (WGS) entry which is preliminary data.</text>
</comment>
<dbReference type="GO" id="GO:0004222">
    <property type="term" value="F:metalloendopeptidase activity"/>
    <property type="evidence" value="ECO:0007669"/>
    <property type="project" value="UniProtKB-UniRule"/>
</dbReference>
<dbReference type="SUPFAM" id="SSF55486">
    <property type="entry name" value="Metalloproteases ('zincins'), catalytic domain"/>
    <property type="match status" value="1"/>
</dbReference>
<evidence type="ECO:0000256" key="6">
    <source>
        <dbReference type="PROSITE-ProRule" id="PRU01211"/>
    </source>
</evidence>
<comment type="caution">
    <text evidence="6">Lacks conserved residue(s) required for the propagation of feature annotation.</text>
</comment>
<dbReference type="STRING" id="391625.PPSIR1_12188"/>
<keyword evidence="4 6" id="KW-0862">Zinc</keyword>
<keyword evidence="9" id="KW-1185">Reference proteome</keyword>
<dbReference type="AlphaFoldDB" id="A6G5W7"/>
<accession>A6G5W7</accession>
<keyword evidence="2 6" id="KW-0479">Metal-binding</keyword>
<evidence type="ECO:0000256" key="5">
    <source>
        <dbReference type="ARBA" id="ARBA00023049"/>
    </source>
</evidence>